<gene>
    <name evidence="2" type="ordered locus">Daro_4069</name>
</gene>
<dbReference type="PROSITE" id="PS51257">
    <property type="entry name" value="PROKAR_LIPOPROTEIN"/>
    <property type="match status" value="1"/>
</dbReference>
<accession>Q478D6</accession>
<evidence type="ECO:0000256" key="1">
    <source>
        <dbReference type="SAM" id="SignalP"/>
    </source>
</evidence>
<dbReference type="KEGG" id="dar:Daro_4069"/>
<dbReference type="AlphaFoldDB" id="Q478D6"/>
<sequence length="222" mass="25170">MNKINNLVANWLFPALVTVSLAGCLATTNGSGLAPLAQDDSIPSAIKQHERTYPATVRVCMMLDSSFNYSTGKFVVDKKGYGVEERAARWDHLTRLGLFTKSQTKTSTTYAITSLGKQFYSDDKCTADFNFGPSSGISLTYGTLEFERIVKQKYFPEGKLTKSDFRKHLTKLADWAKDKDMRRAWKLQGLEEMENMQWYADTRRTSNGVEFTDGPRLYPLQR</sequence>
<keyword evidence="1" id="KW-0732">Signal</keyword>
<proteinExistence type="predicted"/>
<feature type="chain" id="PRO_5004233173" description="Lipoprotein" evidence="1">
    <location>
        <begin position="23"/>
        <end position="222"/>
    </location>
</feature>
<dbReference type="HOGENOM" id="CLU_1243636_0_0_4"/>
<dbReference type="EMBL" id="CP000089">
    <property type="protein sequence ID" value="AAZ48795.1"/>
    <property type="molecule type" value="Genomic_DNA"/>
</dbReference>
<organism evidence="2">
    <name type="scientific">Dechloromonas aromatica (strain RCB)</name>
    <dbReference type="NCBI Taxonomy" id="159087"/>
    <lineage>
        <taxon>Bacteria</taxon>
        <taxon>Pseudomonadati</taxon>
        <taxon>Pseudomonadota</taxon>
        <taxon>Betaproteobacteria</taxon>
        <taxon>Rhodocyclales</taxon>
        <taxon>Azonexaceae</taxon>
        <taxon>Dechloromonas</taxon>
    </lineage>
</organism>
<evidence type="ECO:0008006" key="3">
    <source>
        <dbReference type="Google" id="ProtNLM"/>
    </source>
</evidence>
<protein>
    <recommendedName>
        <fullName evidence="3">Lipoprotein</fullName>
    </recommendedName>
</protein>
<evidence type="ECO:0000313" key="2">
    <source>
        <dbReference type="EMBL" id="AAZ48795.1"/>
    </source>
</evidence>
<feature type="signal peptide" evidence="1">
    <location>
        <begin position="1"/>
        <end position="22"/>
    </location>
</feature>
<reference evidence="2" key="1">
    <citation type="submission" date="2005-08" db="EMBL/GenBank/DDBJ databases">
        <title>Complete sequence of Dechloromonas aromatica RCB.</title>
        <authorList>
            <person name="Salinero K.K."/>
            <person name="Copeland A."/>
            <person name="Lucas S."/>
            <person name="Lapidus A."/>
            <person name="Barry K."/>
            <person name="Detter J.C."/>
            <person name="Glavina T."/>
            <person name="Hammon N."/>
            <person name="Israni S."/>
            <person name="Pitluck S."/>
            <person name="Di Bartolo G."/>
            <person name="Trong S."/>
            <person name="Schmutz J."/>
            <person name="Larimer F."/>
            <person name="Land M."/>
            <person name="Ivanova N."/>
            <person name="Richardson P."/>
        </authorList>
    </citation>
    <scope>NUCLEOTIDE SEQUENCE</scope>
    <source>
        <strain evidence="2">RCB</strain>
    </source>
</reference>
<dbReference type="STRING" id="159087.Daro_4069"/>
<name>Q478D6_DECAR</name>